<evidence type="ECO:0000313" key="3">
    <source>
        <dbReference type="Proteomes" id="UP000243723"/>
    </source>
</evidence>
<reference evidence="2 3" key="1">
    <citation type="submission" date="2017-05" db="EMBL/GenBank/DDBJ databases">
        <title>Draft genome sequence of Elsinoe australis.</title>
        <authorList>
            <person name="Cheng Q."/>
        </authorList>
    </citation>
    <scope>NUCLEOTIDE SEQUENCE [LARGE SCALE GENOMIC DNA]</scope>
    <source>
        <strain evidence="2 3">NL1</strain>
    </source>
</reference>
<dbReference type="EMBL" id="NHZQ01000067">
    <property type="protein sequence ID" value="PSK55388.1"/>
    <property type="molecule type" value="Genomic_DNA"/>
</dbReference>
<keyword evidence="3" id="KW-1185">Reference proteome</keyword>
<dbReference type="AlphaFoldDB" id="A0A2P8A4M9"/>
<keyword evidence="1" id="KW-0812">Transmembrane</keyword>
<dbReference type="Proteomes" id="UP000243723">
    <property type="component" value="Unassembled WGS sequence"/>
</dbReference>
<dbReference type="Gene3D" id="1.20.58.340">
    <property type="entry name" value="Magnesium transport protein CorA, transmembrane region"/>
    <property type="match status" value="1"/>
</dbReference>
<evidence type="ECO:0000313" key="2">
    <source>
        <dbReference type="EMBL" id="PSK55388.1"/>
    </source>
</evidence>
<name>A0A2P8A4M9_9PEZI</name>
<dbReference type="OrthoDB" id="2830640at2759"/>
<sequence length="447" mass="51187">MAQANQQVLDNTSREVTKFCQPQDTENLQLAIIHSKPSDEHQKQLYDLFGLSLSFWSKYEQEASGYFAAYDYPDPANALGAHTTTLRLLIKVAKTPEHPHSKDYAWLEFGIFTHWVHGGKVHVLVQCGDQPTTIDVLKRLHTEPVRRRCTRDPYAVQAYILEHLVKEFDASVWSWRDRVRQFEKDRLKPKTKAKAVDTTSEPDPDYQRMHEVARHVIHCTEMLATAINVVDSIIEEHSAFLTDNHHLLQSATFETRNVPSMLRRHRSFLKAFHLRSQALQDRLSNEIHLAFAAVTQHDSKVAVRIAEATQSDSASTKTISFLGLIFLPSTFVCSLFSTSFFSLQPTVDLDGSQGTPSTTHPDNIPTYWIVSDRFWIYWAFAIPLTLFTILVWSIWQNYTALRHPKASDMIPKGMKFGAMFSPRSKDRKRYLNGLNEIELGQKDCGPV</sequence>
<organism evidence="2 3">
    <name type="scientific">Elsinoe australis</name>
    <dbReference type="NCBI Taxonomy" id="40998"/>
    <lineage>
        <taxon>Eukaryota</taxon>
        <taxon>Fungi</taxon>
        <taxon>Dikarya</taxon>
        <taxon>Ascomycota</taxon>
        <taxon>Pezizomycotina</taxon>
        <taxon>Dothideomycetes</taxon>
        <taxon>Dothideomycetidae</taxon>
        <taxon>Myriangiales</taxon>
        <taxon>Elsinoaceae</taxon>
        <taxon>Elsinoe</taxon>
    </lineage>
</organism>
<keyword evidence="1" id="KW-0472">Membrane</keyword>
<proteinExistence type="predicted"/>
<gene>
    <name evidence="2" type="ORF">B9Z65_2777</name>
</gene>
<evidence type="ECO:0000256" key="1">
    <source>
        <dbReference type="SAM" id="Phobius"/>
    </source>
</evidence>
<accession>A0A2P8A4M9</accession>
<dbReference type="STRING" id="40998.A0A2P8A4M9"/>
<feature type="transmembrane region" description="Helical" evidence="1">
    <location>
        <begin position="321"/>
        <end position="343"/>
    </location>
</feature>
<keyword evidence="1" id="KW-1133">Transmembrane helix</keyword>
<comment type="caution">
    <text evidence="2">The sequence shown here is derived from an EMBL/GenBank/DDBJ whole genome shotgun (WGS) entry which is preliminary data.</text>
</comment>
<feature type="transmembrane region" description="Helical" evidence="1">
    <location>
        <begin position="375"/>
        <end position="395"/>
    </location>
</feature>
<protein>
    <submittedName>
        <fullName evidence="2">Uncharacterized protein</fullName>
    </submittedName>
</protein>